<name>A0ABS4DCL9_9CHLR</name>
<dbReference type="InterPro" id="IPR029044">
    <property type="entry name" value="Nucleotide-diphossugar_trans"/>
</dbReference>
<gene>
    <name evidence="5" type="ORF">EYB53_015865</name>
</gene>
<accession>A0ABS4DCL9</accession>
<dbReference type="InterPro" id="IPR005835">
    <property type="entry name" value="NTP_transferase_dom"/>
</dbReference>
<keyword evidence="1 5" id="KW-0808">Transferase</keyword>
<evidence type="ECO:0000313" key="6">
    <source>
        <dbReference type="Proteomes" id="UP001193081"/>
    </source>
</evidence>
<dbReference type="EMBL" id="SIJK02000029">
    <property type="protein sequence ID" value="MBP1467191.1"/>
    <property type="molecule type" value="Genomic_DNA"/>
</dbReference>
<evidence type="ECO:0000259" key="4">
    <source>
        <dbReference type="Pfam" id="PF24894"/>
    </source>
</evidence>
<dbReference type="GO" id="GO:0016740">
    <property type="term" value="F:transferase activity"/>
    <property type="evidence" value="ECO:0007669"/>
    <property type="project" value="UniProtKB-KW"/>
</dbReference>
<keyword evidence="6" id="KW-1185">Reference proteome</keyword>
<dbReference type="Pfam" id="PF24894">
    <property type="entry name" value="Hexapep_GlmU"/>
    <property type="match status" value="1"/>
</dbReference>
<evidence type="ECO:0000259" key="3">
    <source>
        <dbReference type="Pfam" id="PF00483"/>
    </source>
</evidence>
<keyword evidence="2" id="KW-0548">Nucleotidyltransferase</keyword>
<dbReference type="Pfam" id="PF00483">
    <property type="entry name" value="NTP_transferase"/>
    <property type="match status" value="1"/>
</dbReference>
<dbReference type="PANTHER" id="PTHR43584:SF8">
    <property type="entry name" value="N-ACETYLMURAMATE ALPHA-1-PHOSPHATE URIDYLYLTRANSFERASE"/>
    <property type="match status" value="1"/>
</dbReference>
<proteinExistence type="predicted"/>
<dbReference type="Gene3D" id="2.160.10.10">
    <property type="entry name" value="Hexapeptide repeat proteins"/>
    <property type="match status" value="1"/>
</dbReference>
<comment type="caution">
    <text evidence="5">The sequence shown here is derived from an EMBL/GenBank/DDBJ whole genome shotgun (WGS) entry which is preliminary data.</text>
</comment>
<feature type="domain" description="Glucose-1-phosphate adenylyltransferase/Bifunctional protein GlmU-like C-terminal hexapeptide" evidence="4">
    <location>
        <begin position="277"/>
        <end position="329"/>
    </location>
</feature>
<dbReference type="InterPro" id="IPR056818">
    <property type="entry name" value="GlmU/GlgC-like_hexapep"/>
</dbReference>
<dbReference type="InterPro" id="IPR050065">
    <property type="entry name" value="GlmU-like"/>
</dbReference>
<evidence type="ECO:0000256" key="1">
    <source>
        <dbReference type="ARBA" id="ARBA00022679"/>
    </source>
</evidence>
<dbReference type="SUPFAM" id="SSF53448">
    <property type="entry name" value="Nucleotide-diphospho-sugar transferases"/>
    <property type="match status" value="1"/>
</dbReference>
<dbReference type="Gene3D" id="3.90.550.10">
    <property type="entry name" value="Spore Coat Polysaccharide Biosynthesis Protein SpsA, Chain A"/>
    <property type="match status" value="1"/>
</dbReference>
<feature type="domain" description="Nucleotidyl transferase" evidence="3">
    <location>
        <begin position="10"/>
        <end position="226"/>
    </location>
</feature>
<dbReference type="CDD" id="cd04181">
    <property type="entry name" value="NTP_transferase"/>
    <property type="match status" value="1"/>
</dbReference>
<evidence type="ECO:0000256" key="2">
    <source>
        <dbReference type="ARBA" id="ARBA00022695"/>
    </source>
</evidence>
<protein>
    <submittedName>
        <fullName evidence="5">NTP transferase domain-containing protein</fullName>
    </submittedName>
</protein>
<organism evidence="5 6">
    <name type="scientific">Candidatus Chloroploca mongolica</name>
    <dbReference type="NCBI Taxonomy" id="2528176"/>
    <lineage>
        <taxon>Bacteria</taxon>
        <taxon>Bacillati</taxon>
        <taxon>Chloroflexota</taxon>
        <taxon>Chloroflexia</taxon>
        <taxon>Chloroflexales</taxon>
        <taxon>Chloroflexineae</taxon>
        <taxon>Oscillochloridaceae</taxon>
        <taxon>Candidatus Chloroploca</taxon>
    </lineage>
</organism>
<evidence type="ECO:0000313" key="5">
    <source>
        <dbReference type="EMBL" id="MBP1467191.1"/>
    </source>
</evidence>
<sequence>MTHACTTRHAVILAAGESKRTRPLTLLRPKPLIPLLGRPLLTHILDELVGLVDRVTLVVGYRADQIEATFGADYQGIALRYVRQEVVNGTAGALLAAQPVDEPFFLLYGDNLVAQADLLGVCQSRYGVAGLRVADARSFGVLQIVDGKVYGMLEKPADPPPDALANPGIYQFDQVVFPLVETITPSPRGELELTDLIALLAARHPVRPHICTGFWVPVGNPWEALSSAQFLVMRQAHLRASIDPSATLHPEAQLEGAVHIGKAVIEAGARLIGPVAIGDGCIIKAGATVQASALASGVVVGEGATIQASWLDEHVVIGDKATLTATIFEEVQPTVETRGLLTVTQLKTRGAILASGVTVPPGAQIAPGTILAQARSA</sequence>
<dbReference type="Proteomes" id="UP001193081">
    <property type="component" value="Unassembled WGS sequence"/>
</dbReference>
<dbReference type="PANTHER" id="PTHR43584">
    <property type="entry name" value="NUCLEOTIDYL TRANSFERASE"/>
    <property type="match status" value="1"/>
</dbReference>
<reference evidence="5 6" key="1">
    <citation type="submission" date="2021-03" db="EMBL/GenBank/DDBJ databases">
        <authorList>
            <person name="Grouzdev D.S."/>
        </authorList>
    </citation>
    <scope>NUCLEOTIDE SEQUENCE [LARGE SCALE GENOMIC DNA]</scope>
    <source>
        <strain evidence="5 6">M50-1</strain>
    </source>
</reference>